<comment type="caution">
    <text evidence="2">The sequence shown here is derived from an EMBL/GenBank/DDBJ whole genome shotgun (WGS) entry which is preliminary data.</text>
</comment>
<evidence type="ECO:0000256" key="1">
    <source>
        <dbReference type="SAM" id="MobiDB-lite"/>
    </source>
</evidence>
<proteinExistence type="predicted"/>
<dbReference type="InterPro" id="IPR040415">
    <property type="entry name" value="SETD9"/>
</dbReference>
<evidence type="ECO:0000313" key="3">
    <source>
        <dbReference type="EMBL" id="CAF4360378.1"/>
    </source>
</evidence>
<protein>
    <recommendedName>
        <fullName evidence="5">SET domain-containing protein</fullName>
    </recommendedName>
</protein>
<dbReference type="EMBL" id="CAJNOQ010022228">
    <property type="protein sequence ID" value="CAF1498263.1"/>
    <property type="molecule type" value="Genomic_DNA"/>
</dbReference>
<dbReference type="PANTHER" id="PTHR33524:SF2">
    <property type="entry name" value="SET DOMAIN-CONTAINING PROTEIN 9"/>
    <property type="match status" value="1"/>
</dbReference>
<accession>A0A815SW52</accession>
<dbReference type="PANTHER" id="PTHR33524">
    <property type="entry name" value="C5ORF35"/>
    <property type="match status" value="1"/>
</dbReference>
<gene>
    <name evidence="2" type="ORF">GPM918_LOCUS36563</name>
    <name evidence="3" type="ORF">SRO942_LOCUS37307</name>
</gene>
<dbReference type="AlphaFoldDB" id="A0A815SW52"/>
<dbReference type="EMBL" id="CAJOBC010087741">
    <property type="protein sequence ID" value="CAF4360378.1"/>
    <property type="molecule type" value="Genomic_DNA"/>
</dbReference>
<dbReference type="Proteomes" id="UP000681722">
    <property type="component" value="Unassembled WGS sequence"/>
</dbReference>
<evidence type="ECO:0008006" key="5">
    <source>
        <dbReference type="Google" id="ProtNLM"/>
    </source>
</evidence>
<feature type="compositionally biased region" description="Basic and acidic residues" evidence="1">
    <location>
        <begin position="13"/>
        <end position="28"/>
    </location>
</feature>
<feature type="non-terminal residue" evidence="2">
    <location>
        <position position="1"/>
    </location>
</feature>
<reference evidence="2" key="1">
    <citation type="submission" date="2021-02" db="EMBL/GenBank/DDBJ databases">
        <authorList>
            <person name="Nowell W R."/>
        </authorList>
    </citation>
    <scope>NUCLEOTIDE SEQUENCE</scope>
</reference>
<evidence type="ECO:0000313" key="4">
    <source>
        <dbReference type="Proteomes" id="UP000663829"/>
    </source>
</evidence>
<dbReference type="Proteomes" id="UP000663829">
    <property type="component" value="Unassembled WGS sequence"/>
</dbReference>
<feature type="non-terminal residue" evidence="2">
    <location>
        <position position="402"/>
    </location>
</feature>
<dbReference type="OrthoDB" id="442460at2759"/>
<evidence type="ECO:0000313" key="2">
    <source>
        <dbReference type="EMBL" id="CAF1498263.1"/>
    </source>
</evidence>
<keyword evidence="4" id="KW-1185">Reference proteome</keyword>
<feature type="region of interest" description="Disordered" evidence="1">
    <location>
        <begin position="9"/>
        <end position="28"/>
    </location>
</feature>
<organism evidence="2 4">
    <name type="scientific">Didymodactylos carnosus</name>
    <dbReference type="NCBI Taxonomy" id="1234261"/>
    <lineage>
        <taxon>Eukaryota</taxon>
        <taxon>Metazoa</taxon>
        <taxon>Spiralia</taxon>
        <taxon>Gnathifera</taxon>
        <taxon>Rotifera</taxon>
        <taxon>Eurotatoria</taxon>
        <taxon>Bdelloidea</taxon>
        <taxon>Philodinida</taxon>
        <taxon>Philodinidae</taxon>
        <taxon>Didymodactylos</taxon>
    </lineage>
</organism>
<name>A0A815SW52_9BILA</name>
<sequence length="402" mass="47079">MRKCQRKILSRLDGGRGGDEVESLRSDPREVDLSKLSMIQGDDEAGSLRGDARERAKDNPLSTSAAYLKFYSLDKIVKYLRNDVILVYSIMLQWIFKNLLPTGIRSRPYLDSCTIDEVQQMCRTVENNVDLSCLQQKLLRLFQTLYELEQMPDMNHYEFKSKLLLNDQFGFYLEKRRSKSPLINGDGTFLTGGSVTCGQLVAIYPGTIYRRYRDPLFFQSIKNRFLLSRKDQIVLDGNDRGLSKSIFLSCYARDGSLYGDATWLLWNKLNRRTKKYPYIRNPLTLGHYINHFPKNSLPNVTYFEFDFEFLQNYPQLYRYAPHVYYNSNEIENILCMPSTVLISLRNIEENEELYSCYMNIPQSVHMEYRNCTLYKQLDEKSKSSFILTQQLLVDIILSFKPI</sequence>